<protein>
    <submittedName>
        <fullName evidence="1">AlNc14C22G2239 protein</fullName>
    </submittedName>
</protein>
<gene>
    <name evidence="1" type="primary">AlNc14C22G2239</name>
    <name evidence="1" type="ORF">ALNC14_026080</name>
</gene>
<accession>F0W5S4</accession>
<dbReference type="AlphaFoldDB" id="F0W5S4"/>
<dbReference type="HOGENOM" id="CLU_2473615_0_0_1"/>
<reference evidence="1" key="1">
    <citation type="journal article" date="2011" name="PLoS Biol.">
        <title>Gene gain and loss during evolution of obligate parasitism in the white rust pathogen of Arabidopsis thaliana.</title>
        <authorList>
            <person name="Kemen E."/>
            <person name="Gardiner A."/>
            <person name="Schultz-Larsen T."/>
            <person name="Kemen A.C."/>
            <person name="Balmuth A.L."/>
            <person name="Robert-Seilaniantz A."/>
            <person name="Bailey K."/>
            <person name="Holub E."/>
            <person name="Studholme D.J."/>
            <person name="Maclean D."/>
            <person name="Jones J.D."/>
        </authorList>
    </citation>
    <scope>NUCLEOTIDE SEQUENCE</scope>
</reference>
<sequence length="88" mass="9676">MTIGMLQNNYGAQSNTTKLLWKLCKAFLFQRPLDLNIAIVGSMYSNWITLPTSHGGLGLPCILDFSSQRGVTTFTLCAFASSRNLRGC</sequence>
<proteinExistence type="predicted"/>
<reference evidence="1" key="2">
    <citation type="submission" date="2011-02" db="EMBL/GenBank/DDBJ databases">
        <authorList>
            <person name="MacLean D."/>
        </authorList>
    </citation>
    <scope>NUCLEOTIDE SEQUENCE</scope>
</reference>
<name>F0W5S4_9STRA</name>
<organism evidence="1">
    <name type="scientific">Albugo laibachii Nc14</name>
    <dbReference type="NCBI Taxonomy" id="890382"/>
    <lineage>
        <taxon>Eukaryota</taxon>
        <taxon>Sar</taxon>
        <taxon>Stramenopiles</taxon>
        <taxon>Oomycota</taxon>
        <taxon>Peronosporomycetes</taxon>
        <taxon>Albuginales</taxon>
        <taxon>Albuginaceae</taxon>
        <taxon>Albugo</taxon>
    </lineage>
</organism>
<evidence type="ECO:0000313" key="1">
    <source>
        <dbReference type="EMBL" id="CCA16465.1"/>
    </source>
</evidence>
<dbReference type="EMBL" id="FR824067">
    <property type="protein sequence ID" value="CCA16465.1"/>
    <property type="molecule type" value="Genomic_DNA"/>
</dbReference>